<protein>
    <submittedName>
        <fullName evidence="6">Oxoglutarate dehydrogenase, E1 component</fullName>
    </submittedName>
</protein>
<dbReference type="InterPro" id="IPR029061">
    <property type="entry name" value="THDP-binding"/>
</dbReference>
<dbReference type="GO" id="GO:0030976">
    <property type="term" value="F:thiamine pyrophosphate binding"/>
    <property type="evidence" value="ECO:0007669"/>
    <property type="project" value="InterPro"/>
</dbReference>
<evidence type="ECO:0000259" key="5">
    <source>
        <dbReference type="SMART" id="SM00861"/>
    </source>
</evidence>
<dbReference type="Gene3D" id="1.10.287.1150">
    <property type="entry name" value="TPP helical domain"/>
    <property type="match status" value="1"/>
</dbReference>
<proteinExistence type="inferred from homology"/>
<dbReference type="EMBL" id="JAIXMP010000016">
    <property type="protein sequence ID" value="KAI9260567.1"/>
    <property type="molecule type" value="Genomic_DNA"/>
</dbReference>
<keyword evidence="4" id="KW-0786">Thiamine pyrophosphate</keyword>
<gene>
    <name evidence="6" type="ORF">BDA99DRAFT_439856</name>
</gene>
<dbReference type="InterPro" id="IPR011603">
    <property type="entry name" value="2oxoglutarate_DH_E1"/>
</dbReference>
<dbReference type="GO" id="GO:0006091">
    <property type="term" value="P:generation of precursor metabolites and energy"/>
    <property type="evidence" value="ECO:0007669"/>
    <property type="project" value="UniProtKB-ARBA"/>
</dbReference>
<dbReference type="SMART" id="SM00861">
    <property type="entry name" value="Transket_pyr"/>
    <property type="match status" value="1"/>
</dbReference>
<evidence type="ECO:0000313" key="7">
    <source>
        <dbReference type="Proteomes" id="UP001209540"/>
    </source>
</evidence>
<feature type="domain" description="Transketolase-like pyrimidine-binding" evidence="5">
    <location>
        <begin position="609"/>
        <end position="767"/>
    </location>
</feature>
<comment type="cofactor">
    <cofactor evidence="1">
        <name>thiamine diphosphate</name>
        <dbReference type="ChEBI" id="CHEBI:58937"/>
    </cofactor>
</comment>
<dbReference type="AlphaFoldDB" id="A0AAD5K8E6"/>
<dbReference type="Pfam" id="PF00676">
    <property type="entry name" value="E1_dh"/>
    <property type="match status" value="1"/>
</dbReference>
<dbReference type="PANTHER" id="PTHR23152:SF4">
    <property type="entry name" value="2-OXOADIPATE DEHYDROGENASE COMPLEX COMPONENT E1"/>
    <property type="match status" value="1"/>
</dbReference>
<dbReference type="NCBIfam" id="NF006914">
    <property type="entry name" value="PRK09404.1"/>
    <property type="match status" value="1"/>
</dbReference>
<keyword evidence="3" id="KW-0560">Oxidoreductase</keyword>
<dbReference type="InterPro" id="IPR005475">
    <property type="entry name" value="Transketolase-like_Pyr-bd"/>
</dbReference>
<dbReference type="PIRSF" id="PIRSF000157">
    <property type="entry name" value="Oxoglu_dh_E1"/>
    <property type="match status" value="1"/>
</dbReference>
<name>A0AAD5K8E6_9FUNG</name>
<reference evidence="6" key="2">
    <citation type="submission" date="2023-02" db="EMBL/GenBank/DDBJ databases">
        <authorList>
            <consortium name="DOE Joint Genome Institute"/>
            <person name="Mondo S.J."/>
            <person name="Chang Y."/>
            <person name="Wang Y."/>
            <person name="Ahrendt S."/>
            <person name="Andreopoulos W."/>
            <person name="Barry K."/>
            <person name="Beard J."/>
            <person name="Benny G.L."/>
            <person name="Blankenship S."/>
            <person name="Bonito G."/>
            <person name="Cuomo C."/>
            <person name="Desiro A."/>
            <person name="Gervers K.A."/>
            <person name="Hundley H."/>
            <person name="Kuo A."/>
            <person name="LaButti K."/>
            <person name="Lang B.F."/>
            <person name="Lipzen A."/>
            <person name="O'Donnell K."/>
            <person name="Pangilinan J."/>
            <person name="Reynolds N."/>
            <person name="Sandor L."/>
            <person name="Smith M.W."/>
            <person name="Tsang A."/>
            <person name="Grigoriev I.V."/>
            <person name="Stajich J.E."/>
            <person name="Spatafora J.W."/>
        </authorList>
    </citation>
    <scope>NUCLEOTIDE SEQUENCE</scope>
    <source>
        <strain evidence="6">RSA 2281</strain>
    </source>
</reference>
<dbReference type="CDD" id="cd02016">
    <property type="entry name" value="TPP_E1_OGDC_like"/>
    <property type="match status" value="1"/>
</dbReference>
<evidence type="ECO:0000313" key="6">
    <source>
        <dbReference type="EMBL" id="KAI9260567.1"/>
    </source>
</evidence>
<evidence type="ECO:0000256" key="3">
    <source>
        <dbReference type="ARBA" id="ARBA00023002"/>
    </source>
</evidence>
<comment type="caution">
    <text evidence="6">The sequence shown here is derived from an EMBL/GenBank/DDBJ whole genome shotgun (WGS) entry which is preliminary data.</text>
</comment>
<organism evidence="6 7">
    <name type="scientific">Phascolomyces articulosus</name>
    <dbReference type="NCBI Taxonomy" id="60185"/>
    <lineage>
        <taxon>Eukaryota</taxon>
        <taxon>Fungi</taxon>
        <taxon>Fungi incertae sedis</taxon>
        <taxon>Mucoromycota</taxon>
        <taxon>Mucoromycotina</taxon>
        <taxon>Mucoromycetes</taxon>
        <taxon>Mucorales</taxon>
        <taxon>Lichtheimiaceae</taxon>
        <taxon>Phascolomyces</taxon>
    </lineage>
</organism>
<dbReference type="Pfam" id="PF02779">
    <property type="entry name" value="Transket_pyr"/>
    <property type="match status" value="1"/>
</dbReference>
<comment type="similarity">
    <text evidence="2">Belongs to the alpha-ketoglutarate dehydrogenase family.</text>
</comment>
<sequence>MLPYRSAAVATTRRFALAEPRRLLLQPLDKRRPTTTTYGFQSKRYYHDREVYGYRVPKEYKMPDYTQEELANRMEYGSLLRFVQAYRQHGHKSAHLDPLEIKQSEEVLALQPERYGLTDPNKTYNLAGILHVTESASNPSSREEANFETILNHLNAVYCGRIAHEFMHLPSASERRWWYHAVESWTKPQLSVKQKKRIHELLTKSETFDHFLAKKFPNVKRYGLEGAESMMVALDRLFELSAQAGVQDVLVGMPHRGRLNLLCDLLEYPPAALFSKMKGNSELPNDTTHVGDVISHLINNPTLKYEGGDVHVSLLSNPSHLEAVNPVVMGKARAKQTELMSTSSSECSLGDRVMAVQIHGDAAFSGQGIVMESFGMSNLPHYSSGGSVHIVVNNQLGYTTPAQNARSSTYCSDIGKMINVPVVHVNGDFPEDVARAMDVVFEYRNKFRKDIILDLICYRRWGHNELDEPAFTQPLMYNNIRLHNSVPKQYEEKLLAEENVFESAESVAALRESQFASLDAELQKANNGGADAQCPSNYHLQGNWKGMEHVKTRPLPEEEPDTGVEKDILDLVGKQSVTAPDVANVLLHPRLEKYHIGSRLKRLEKGTGIDWATAEALAFGTLMKEGHDVRISGQDVGRGTFSQRHAMFVDQNTEKAMIPLNHGLGDGQGFLEVANSPLSEYAVLGFEYGMSIESPNRLVIWEAQFGDFFNGAQITIDTFISSSEAKWLRQTGLVMLLPHGQDGAGPEHSSSRVERFLQVKTKKIVII</sequence>
<keyword evidence="7" id="KW-1185">Reference proteome</keyword>
<accession>A0AAD5K8E6</accession>
<dbReference type="Gene3D" id="3.40.50.970">
    <property type="match status" value="1"/>
</dbReference>
<evidence type="ECO:0000256" key="4">
    <source>
        <dbReference type="ARBA" id="ARBA00023052"/>
    </source>
</evidence>
<evidence type="ECO:0000256" key="2">
    <source>
        <dbReference type="ARBA" id="ARBA00006936"/>
    </source>
</evidence>
<dbReference type="SUPFAM" id="SSF52518">
    <property type="entry name" value="Thiamin diphosphate-binding fold (THDP-binding)"/>
    <property type="match status" value="2"/>
</dbReference>
<evidence type="ECO:0000256" key="1">
    <source>
        <dbReference type="ARBA" id="ARBA00001964"/>
    </source>
</evidence>
<dbReference type="Proteomes" id="UP001209540">
    <property type="component" value="Unassembled WGS sequence"/>
</dbReference>
<dbReference type="InterPro" id="IPR001017">
    <property type="entry name" value="DH_E1"/>
</dbReference>
<dbReference type="Gene3D" id="3.40.50.12470">
    <property type="match status" value="1"/>
</dbReference>
<reference evidence="6" key="1">
    <citation type="journal article" date="2022" name="IScience">
        <title>Evolution of zygomycete secretomes and the origins of terrestrial fungal ecologies.</title>
        <authorList>
            <person name="Chang Y."/>
            <person name="Wang Y."/>
            <person name="Mondo S."/>
            <person name="Ahrendt S."/>
            <person name="Andreopoulos W."/>
            <person name="Barry K."/>
            <person name="Beard J."/>
            <person name="Benny G.L."/>
            <person name="Blankenship S."/>
            <person name="Bonito G."/>
            <person name="Cuomo C."/>
            <person name="Desiro A."/>
            <person name="Gervers K.A."/>
            <person name="Hundley H."/>
            <person name="Kuo A."/>
            <person name="LaButti K."/>
            <person name="Lang B.F."/>
            <person name="Lipzen A."/>
            <person name="O'Donnell K."/>
            <person name="Pangilinan J."/>
            <person name="Reynolds N."/>
            <person name="Sandor L."/>
            <person name="Smith M.E."/>
            <person name="Tsang A."/>
            <person name="Grigoriev I.V."/>
            <person name="Stajich J.E."/>
            <person name="Spatafora J.W."/>
        </authorList>
    </citation>
    <scope>NUCLEOTIDE SEQUENCE</scope>
    <source>
        <strain evidence="6">RSA 2281</strain>
    </source>
</reference>
<dbReference type="GO" id="GO:0016624">
    <property type="term" value="F:oxidoreductase activity, acting on the aldehyde or oxo group of donors, disulfide as acceptor"/>
    <property type="evidence" value="ECO:0007669"/>
    <property type="project" value="InterPro"/>
</dbReference>
<dbReference type="PANTHER" id="PTHR23152">
    <property type="entry name" value="2-OXOGLUTARATE DEHYDROGENASE"/>
    <property type="match status" value="1"/>
</dbReference>